<dbReference type="InterPro" id="IPR011075">
    <property type="entry name" value="TetR_C"/>
</dbReference>
<gene>
    <name evidence="6" type="ORF">BZL54_35505</name>
</gene>
<feature type="domain" description="HTH tetR-type" evidence="5">
    <location>
        <begin position="14"/>
        <end position="74"/>
    </location>
</feature>
<dbReference type="AlphaFoldDB" id="A0A2A4EN47"/>
<dbReference type="GeneID" id="69002264"/>
<dbReference type="InterPro" id="IPR050109">
    <property type="entry name" value="HTH-type_TetR-like_transc_reg"/>
</dbReference>
<dbReference type="SUPFAM" id="SSF46689">
    <property type="entry name" value="Homeodomain-like"/>
    <property type="match status" value="1"/>
</dbReference>
<evidence type="ECO:0000259" key="5">
    <source>
        <dbReference type="PROSITE" id="PS50977"/>
    </source>
</evidence>
<dbReference type="Gene3D" id="1.10.357.10">
    <property type="entry name" value="Tetracycline Repressor, domain 2"/>
    <property type="match status" value="1"/>
</dbReference>
<keyword evidence="1" id="KW-0805">Transcription regulation</keyword>
<dbReference type="Gene3D" id="1.10.10.60">
    <property type="entry name" value="Homeodomain-like"/>
    <property type="match status" value="1"/>
</dbReference>
<dbReference type="InterPro" id="IPR001647">
    <property type="entry name" value="HTH_TetR"/>
</dbReference>
<comment type="caution">
    <text evidence="6">The sequence shown here is derived from an EMBL/GenBank/DDBJ whole genome shotgun (WGS) entry which is preliminary data.</text>
</comment>
<dbReference type="SUPFAM" id="SSF48498">
    <property type="entry name" value="Tetracyclin repressor-like, C-terminal domain"/>
    <property type="match status" value="1"/>
</dbReference>
<dbReference type="InterPro" id="IPR009057">
    <property type="entry name" value="Homeodomain-like_sf"/>
</dbReference>
<dbReference type="EMBL" id="MTZU01000132">
    <property type="protein sequence ID" value="PCE21539.1"/>
    <property type="molecule type" value="Genomic_DNA"/>
</dbReference>
<name>A0A2A4EN47_9BURK</name>
<dbReference type="InterPro" id="IPR036271">
    <property type="entry name" value="Tet_transcr_reg_TetR-rel_C_sf"/>
</dbReference>
<protein>
    <submittedName>
        <fullName evidence="6">TetR family transcriptional regulator</fullName>
    </submittedName>
</protein>
<dbReference type="RefSeq" id="WP_084904353.1">
    <property type="nucleotide sequence ID" value="NZ_CP020737.1"/>
</dbReference>
<dbReference type="GO" id="GO:0003700">
    <property type="term" value="F:DNA-binding transcription factor activity"/>
    <property type="evidence" value="ECO:0007669"/>
    <property type="project" value="TreeGrafter"/>
</dbReference>
<accession>A0A2A4EN47</accession>
<reference evidence="6 7" key="1">
    <citation type="submission" date="2017-01" db="EMBL/GenBank/DDBJ databases">
        <title>Whole-Genome Shotgun Sequencing of Two beta-Proteobacterial Species in Search of the Bulgecin Biosynthetic Cluster.</title>
        <authorList>
            <person name="Horsman M.E."/>
            <person name="Marous D.R."/>
            <person name="Li R."/>
            <person name="Oliver R.A."/>
            <person name="Byun B."/>
            <person name="Emrich S.J."/>
            <person name="Boggess B."/>
            <person name="Townsend C.A."/>
            <person name="Mobashery S."/>
        </authorList>
    </citation>
    <scope>NUCLEOTIDE SEQUENCE [LARGE SCALE GENOMIC DNA]</scope>
    <source>
        <strain evidence="6 7">ATCC 31433</strain>
    </source>
</reference>
<keyword evidence="2 4" id="KW-0238">DNA-binding</keyword>
<dbReference type="GO" id="GO:0000976">
    <property type="term" value="F:transcription cis-regulatory region binding"/>
    <property type="evidence" value="ECO:0007669"/>
    <property type="project" value="TreeGrafter"/>
</dbReference>
<evidence type="ECO:0000313" key="6">
    <source>
        <dbReference type="EMBL" id="PCE21539.1"/>
    </source>
</evidence>
<dbReference type="Pfam" id="PF16859">
    <property type="entry name" value="TetR_C_11"/>
    <property type="match status" value="1"/>
</dbReference>
<dbReference type="PROSITE" id="PS50977">
    <property type="entry name" value="HTH_TETR_2"/>
    <property type="match status" value="1"/>
</dbReference>
<sequence length="190" mass="20945">MTTRKGLRPGGRSARVQEAVHRAVRGLQQENGRDGLTVPAIAARAGVTPSTIYRRWGDLPQLLSDVAIEHLLPDSLPPDTGSFRQDMENWLAQYLEEMSSEVGRALLRDVLSSADPLNAGQCAHCIEEQLDRMREQALARGETPPACQTLMDYVIAPLVYRILFAAQAPAYPFAQALLDRVLARVVEIEA</sequence>
<dbReference type="Pfam" id="PF00440">
    <property type="entry name" value="TetR_N"/>
    <property type="match status" value="1"/>
</dbReference>
<feature type="DNA-binding region" description="H-T-H motif" evidence="4">
    <location>
        <begin position="37"/>
        <end position="56"/>
    </location>
</feature>
<evidence type="ECO:0000256" key="2">
    <source>
        <dbReference type="ARBA" id="ARBA00023125"/>
    </source>
</evidence>
<organism evidence="6 7">
    <name type="scientific">Burkholderia ubonensis subsp. mesacidophila</name>
    <dbReference type="NCBI Taxonomy" id="265293"/>
    <lineage>
        <taxon>Bacteria</taxon>
        <taxon>Pseudomonadati</taxon>
        <taxon>Pseudomonadota</taxon>
        <taxon>Betaproteobacteria</taxon>
        <taxon>Burkholderiales</taxon>
        <taxon>Burkholderiaceae</taxon>
        <taxon>Burkholderia</taxon>
        <taxon>Burkholderia cepacia complex</taxon>
    </lineage>
</organism>
<dbReference type="PANTHER" id="PTHR30055">
    <property type="entry name" value="HTH-TYPE TRANSCRIPTIONAL REGULATOR RUTR"/>
    <property type="match status" value="1"/>
</dbReference>
<evidence type="ECO:0000256" key="1">
    <source>
        <dbReference type="ARBA" id="ARBA00023015"/>
    </source>
</evidence>
<proteinExistence type="predicted"/>
<evidence type="ECO:0000256" key="4">
    <source>
        <dbReference type="PROSITE-ProRule" id="PRU00335"/>
    </source>
</evidence>
<evidence type="ECO:0000313" key="7">
    <source>
        <dbReference type="Proteomes" id="UP000217994"/>
    </source>
</evidence>
<dbReference type="PANTHER" id="PTHR30055:SF148">
    <property type="entry name" value="TETR-FAMILY TRANSCRIPTIONAL REGULATOR"/>
    <property type="match status" value="1"/>
</dbReference>
<keyword evidence="3" id="KW-0804">Transcription</keyword>
<dbReference type="Proteomes" id="UP000217994">
    <property type="component" value="Unassembled WGS sequence"/>
</dbReference>
<evidence type="ECO:0000256" key="3">
    <source>
        <dbReference type="ARBA" id="ARBA00023163"/>
    </source>
</evidence>